<dbReference type="SUPFAM" id="SSF48264">
    <property type="entry name" value="Cytochrome P450"/>
    <property type="match status" value="1"/>
</dbReference>
<comment type="cofactor">
    <cofactor evidence="1 3">
        <name>heme</name>
        <dbReference type="ChEBI" id="CHEBI:30413"/>
    </cofactor>
</comment>
<dbReference type="AlphaFoldDB" id="A0A849C8M6"/>
<sequence length="422" mass="46866">MGAAYGAGYLLGGERLARRLIEHYGPLMQLPMLGLGTLAVVSDPDLVKQVFTAKPDVLLGGEGVGPAAAIYGHDSMFVQEEPEHLRRRKLLTPPLHGQALDSYNPIIEEEARRALARFPVGRPFQMLHAARDFTLDIIVRIIFGVTDRAEITRLGQPFAELLDLALTEQTVLRYVLRGTGTLRWWPQLARINRAVAAVVEPTISQRRQDPELAARQDVLSLLMCARTETGEGLTDAEILADLITLMLAGHETTATTLAWMFDALLHRPGSLARVRAEADTGANEYTIAVINETMRLRPPVPFTSRVTTGPYQLGEHLLAPGTRIVLYIDAVNKNPRIYEQPDQFRPERFLGTRPSTYGWIPFGGGIKRCLGASFSQRELIIATHTLLRAGEFTPAQRHEEQPVRRSVVVVPRGGVKVRYRPL</sequence>
<dbReference type="CDD" id="cd11053">
    <property type="entry name" value="CYP110-like"/>
    <property type="match status" value="1"/>
</dbReference>
<keyword evidence="4" id="KW-0560">Oxidoreductase</keyword>
<dbReference type="InterPro" id="IPR017972">
    <property type="entry name" value="Cyt_P450_CS"/>
</dbReference>
<dbReference type="InterPro" id="IPR036396">
    <property type="entry name" value="Cyt_P450_sf"/>
</dbReference>
<dbReference type="GO" id="GO:0016705">
    <property type="term" value="F:oxidoreductase activity, acting on paired donors, with incorporation or reduction of molecular oxygen"/>
    <property type="evidence" value="ECO:0007669"/>
    <property type="project" value="InterPro"/>
</dbReference>
<dbReference type="GO" id="GO:0020037">
    <property type="term" value="F:heme binding"/>
    <property type="evidence" value="ECO:0007669"/>
    <property type="project" value="InterPro"/>
</dbReference>
<keyword evidence="3 4" id="KW-0349">Heme</keyword>
<protein>
    <submittedName>
        <fullName evidence="5">Cytochrome P450</fullName>
    </submittedName>
</protein>
<dbReference type="PRINTS" id="PR00385">
    <property type="entry name" value="P450"/>
</dbReference>
<comment type="caution">
    <text evidence="5">The sequence shown here is derived from an EMBL/GenBank/DDBJ whole genome shotgun (WGS) entry which is preliminary data.</text>
</comment>
<dbReference type="GO" id="GO:0004497">
    <property type="term" value="F:monooxygenase activity"/>
    <property type="evidence" value="ECO:0007669"/>
    <property type="project" value="UniProtKB-KW"/>
</dbReference>
<gene>
    <name evidence="5" type="ORF">HLB23_35785</name>
</gene>
<dbReference type="Gene3D" id="1.10.630.10">
    <property type="entry name" value="Cytochrome P450"/>
    <property type="match status" value="1"/>
</dbReference>
<evidence type="ECO:0000256" key="1">
    <source>
        <dbReference type="ARBA" id="ARBA00001971"/>
    </source>
</evidence>
<dbReference type="PANTHER" id="PTHR24305:SF166">
    <property type="entry name" value="CYTOCHROME P450 12A4, MITOCHONDRIAL-RELATED"/>
    <property type="match status" value="1"/>
</dbReference>
<evidence type="ECO:0000256" key="2">
    <source>
        <dbReference type="ARBA" id="ARBA00010617"/>
    </source>
</evidence>
<dbReference type="PANTHER" id="PTHR24305">
    <property type="entry name" value="CYTOCHROME P450"/>
    <property type="match status" value="1"/>
</dbReference>
<dbReference type="RefSeq" id="WP_067527195.1">
    <property type="nucleotide sequence ID" value="NZ_JABELX010000019.1"/>
</dbReference>
<keyword evidence="6" id="KW-1185">Reference proteome</keyword>
<feature type="binding site" description="axial binding residue" evidence="3">
    <location>
        <position position="369"/>
    </location>
    <ligand>
        <name>heme</name>
        <dbReference type="ChEBI" id="CHEBI:30413"/>
    </ligand>
    <ligandPart>
        <name>Fe</name>
        <dbReference type="ChEBI" id="CHEBI:18248"/>
    </ligandPart>
</feature>
<proteinExistence type="inferred from homology"/>
<dbReference type="PROSITE" id="PS00086">
    <property type="entry name" value="CYTOCHROME_P450"/>
    <property type="match status" value="1"/>
</dbReference>
<evidence type="ECO:0000256" key="3">
    <source>
        <dbReference type="PIRSR" id="PIRSR602401-1"/>
    </source>
</evidence>
<keyword evidence="4" id="KW-0503">Monooxygenase</keyword>
<dbReference type="Proteomes" id="UP000586827">
    <property type="component" value="Unassembled WGS sequence"/>
</dbReference>
<evidence type="ECO:0000313" key="6">
    <source>
        <dbReference type="Proteomes" id="UP000586827"/>
    </source>
</evidence>
<keyword evidence="3 4" id="KW-0408">Iron</keyword>
<dbReference type="PRINTS" id="PR00463">
    <property type="entry name" value="EP450I"/>
</dbReference>
<accession>A0A849C8M6</accession>
<dbReference type="InterPro" id="IPR050121">
    <property type="entry name" value="Cytochrome_P450_monoxygenase"/>
</dbReference>
<dbReference type="Pfam" id="PF00067">
    <property type="entry name" value="p450"/>
    <property type="match status" value="1"/>
</dbReference>
<dbReference type="EMBL" id="JABELX010000019">
    <property type="protein sequence ID" value="NNH75153.1"/>
    <property type="molecule type" value="Genomic_DNA"/>
</dbReference>
<dbReference type="GO" id="GO:0005506">
    <property type="term" value="F:iron ion binding"/>
    <property type="evidence" value="ECO:0007669"/>
    <property type="project" value="InterPro"/>
</dbReference>
<dbReference type="InterPro" id="IPR002401">
    <property type="entry name" value="Cyt_P450_E_grp-I"/>
</dbReference>
<reference evidence="5 6" key="1">
    <citation type="submission" date="2020-05" db="EMBL/GenBank/DDBJ databases">
        <title>MicrobeNet Type strains.</title>
        <authorList>
            <person name="Nicholson A.C."/>
        </authorList>
    </citation>
    <scope>NUCLEOTIDE SEQUENCE [LARGE SCALE GENOMIC DNA]</scope>
    <source>
        <strain evidence="5 6">JCM 3224</strain>
    </source>
</reference>
<comment type="similarity">
    <text evidence="2 4">Belongs to the cytochrome P450 family.</text>
</comment>
<evidence type="ECO:0000313" key="5">
    <source>
        <dbReference type="EMBL" id="NNH75153.1"/>
    </source>
</evidence>
<evidence type="ECO:0000256" key="4">
    <source>
        <dbReference type="RuleBase" id="RU000461"/>
    </source>
</evidence>
<keyword evidence="3 4" id="KW-0479">Metal-binding</keyword>
<organism evidence="5 6">
    <name type="scientific">Nocardia uniformis</name>
    <dbReference type="NCBI Taxonomy" id="53432"/>
    <lineage>
        <taxon>Bacteria</taxon>
        <taxon>Bacillati</taxon>
        <taxon>Actinomycetota</taxon>
        <taxon>Actinomycetes</taxon>
        <taxon>Mycobacteriales</taxon>
        <taxon>Nocardiaceae</taxon>
        <taxon>Nocardia</taxon>
    </lineage>
</organism>
<dbReference type="InterPro" id="IPR001128">
    <property type="entry name" value="Cyt_P450"/>
</dbReference>
<name>A0A849C8M6_9NOCA</name>